<name>G7DY28_MIXOS</name>
<feature type="transmembrane region" description="Helical" evidence="6">
    <location>
        <begin position="330"/>
        <end position="349"/>
    </location>
</feature>
<accession>G7DY28</accession>
<evidence type="ECO:0000313" key="9">
    <source>
        <dbReference type="Proteomes" id="UP000009131"/>
    </source>
</evidence>
<evidence type="ECO:0000259" key="7">
    <source>
        <dbReference type="Pfam" id="PF00955"/>
    </source>
</evidence>
<dbReference type="EMBL" id="BABT02000062">
    <property type="protein sequence ID" value="GAA95488.1"/>
    <property type="molecule type" value="Genomic_DNA"/>
</dbReference>
<dbReference type="PANTHER" id="PTHR11453">
    <property type="entry name" value="ANION EXCHANGE PROTEIN"/>
    <property type="match status" value="1"/>
</dbReference>
<keyword evidence="3 6" id="KW-1133">Transmembrane helix</keyword>
<feature type="transmembrane region" description="Helical" evidence="6">
    <location>
        <begin position="280"/>
        <end position="297"/>
    </location>
</feature>
<evidence type="ECO:0000256" key="6">
    <source>
        <dbReference type="SAM" id="Phobius"/>
    </source>
</evidence>
<dbReference type="OMA" id="AIFHWIV"/>
<dbReference type="GO" id="GO:0005452">
    <property type="term" value="F:solute:inorganic anion antiporter activity"/>
    <property type="evidence" value="ECO:0007669"/>
    <property type="project" value="InterPro"/>
</dbReference>
<keyword evidence="9" id="KW-1185">Reference proteome</keyword>
<feature type="transmembrane region" description="Helical" evidence="6">
    <location>
        <begin position="466"/>
        <end position="490"/>
    </location>
</feature>
<keyword evidence="2 6" id="KW-0812">Transmembrane</keyword>
<reference evidence="8 9" key="1">
    <citation type="journal article" date="2011" name="J. Gen. Appl. Microbiol.">
        <title>Draft genome sequencing of the enigmatic basidiomycete Mixia osmundae.</title>
        <authorList>
            <person name="Nishida H."/>
            <person name="Nagatsuka Y."/>
            <person name="Sugiyama J."/>
        </authorList>
    </citation>
    <scope>NUCLEOTIDE SEQUENCE [LARGE SCALE GENOMIC DNA]</scope>
    <source>
        <strain evidence="9">CBS 9802 / IAM 14324 / JCM 22182 / KY 12970</strain>
    </source>
</reference>
<feature type="transmembrane region" description="Helical" evidence="6">
    <location>
        <begin position="242"/>
        <end position="259"/>
    </location>
</feature>
<dbReference type="Proteomes" id="UP000009131">
    <property type="component" value="Unassembled WGS sequence"/>
</dbReference>
<dbReference type="GO" id="GO:0050801">
    <property type="term" value="P:monoatomic ion homeostasis"/>
    <property type="evidence" value="ECO:0007669"/>
    <property type="project" value="TreeGrafter"/>
</dbReference>
<feature type="region of interest" description="Disordered" evidence="5">
    <location>
        <begin position="621"/>
        <end position="645"/>
    </location>
</feature>
<comment type="caution">
    <text evidence="8">The sequence shown here is derived from an EMBL/GenBank/DDBJ whole genome shotgun (WGS) entry which is preliminary data.</text>
</comment>
<organism evidence="8 9">
    <name type="scientific">Mixia osmundae (strain CBS 9802 / IAM 14324 / JCM 22182 / KY 12970)</name>
    <dbReference type="NCBI Taxonomy" id="764103"/>
    <lineage>
        <taxon>Eukaryota</taxon>
        <taxon>Fungi</taxon>
        <taxon>Dikarya</taxon>
        <taxon>Basidiomycota</taxon>
        <taxon>Pucciniomycotina</taxon>
        <taxon>Mixiomycetes</taxon>
        <taxon>Mixiales</taxon>
        <taxon>Mixiaceae</taxon>
        <taxon>Mixia</taxon>
    </lineage>
</organism>
<dbReference type="InterPro" id="IPR003020">
    <property type="entry name" value="HCO3_transpt_euk"/>
</dbReference>
<dbReference type="STRING" id="764103.G7DY28"/>
<evidence type="ECO:0000256" key="2">
    <source>
        <dbReference type="ARBA" id="ARBA00022692"/>
    </source>
</evidence>
<protein>
    <recommendedName>
        <fullName evidence="7">Bicarbonate transporter-like transmembrane domain-containing protein</fullName>
    </recommendedName>
</protein>
<gene>
    <name evidence="8" type="primary">Mo02143</name>
    <name evidence="8" type="ORF">E5Q_02143</name>
</gene>
<evidence type="ECO:0000256" key="4">
    <source>
        <dbReference type="ARBA" id="ARBA00023136"/>
    </source>
</evidence>
<dbReference type="AlphaFoldDB" id="G7DY28"/>
<dbReference type="GO" id="GO:0005886">
    <property type="term" value="C:plasma membrane"/>
    <property type="evidence" value="ECO:0007669"/>
    <property type="project" value="TreeGrafter"/>
</dbReference>
<dbReference type="Pfam" id="PF00955">
    <property type="entry name" value="HCO3_cotransp"/>
    <property type="match status" value="2"/>
</dbReference>
<evidence type="ECO:0000256" key="5">
    <source>
        <dbReference type="SAM" id="MobiDB-lite"/>
    </source>
</evidence>
<feature type="domain" description="Bicarbonate transporter-like transmembrane" evidence="7">
    <location>
        <begin position="246"/>
        <end position="579"/>
    </location>
</feature>
<sequence length="645" mass="71823">MEDRDAEQGGVKPSNSRTTESGSDTRAASSDNTRTGSTSGDEWDRQAEGLPWSQRSLGYQYTPFRGICHDIKRRLPYYRTDWTIAFASKQNAYTTTVACIRMYFINLMPAIAYLLDMNHRTNGQYGLNEGILASALAAIVFPLFSCQPLTIVGVTGLINLFNYTNYDIVVVRHGVNYLQFQAWVFIWSAVSHWLVAIINLADYTRFITDMTSETFGAYVGVIYIQKGVELLLYEFDHTQVDGWLSVLVAVLFAICVYLVERVGSRYHIGPFWLRKGLKDYAFIAGILFFTGFVHIPGDLKSANIEKLPITRSFYPSTDRSWLVHFWELPIKWIFVAIPFGLLVTLLFYVDHQISSVMAQARQFPIKRPAGFHWDFFLLGITTLVSGLLGLPAPNGLVPQAPYHTEGLAVFKQVDDTRAEDEPLLGEKSEQAIRRRPQKVVLSRVVEQRVSHLAMGLLTLATMTRPFLVALGTMPRALFAGVFLMVGWASVENNGILHKTLFLLRDPKMTPVDHPLLKVSKRTILRFISVQWFVFGASVAVSQTLAGISFPVFFAGLMVYRTLYVPRVFSPEELAVLDSPTADSEAVLVSLGGEAGRATGEGYAVAPDTGIAGTEFGKEAAPHATLRHRARPAATFTSEKADRASA</sequence>
<feature type="compositionally biased region" description="Polar residues" evidence="5">
    <location>
        <begin position="13"/>
        <end position="40"/>
    </location>
</feature>
<feature type="transmembrane region" description="Helical" evidence="6">
    <location>
        <begin position="182"/>
        <end position="201"/>
    </location>
</feature>
<dbReference type="FunCoup" id="G7DY28">
    <property type="interactions" value="114"/>
</dbReference>
<dbReference type="eggNOG" id="KOG1172">
    <property type="taxonomic scope" value="Eukaryota"/>
</dbReference>
<proteinExistence type="predicted"/>
<dbReference type="InParanoid" id="G7DY28"/>
<feature type="transmembrane region" description="Helical" evidence="6">
    <location>
        <begin position="531"/>
        <end position="559"/>
    </location>
</feature>
<dbReference type="InterPro" id="IPR011531">
    <property type="entry name" value="HCO3_transpt-like_TM_dom"/>
</dbReference>
<comment type="subcellular location">
    <subcellularLocation>
        <location evidence="1">Membrane</location>
        <topology evidence="1">Multi-pass membrane protein</topology>
    </subcellularLocation>
</comment>
<dbReference type="OrthoDB" id="1735926at2759"/>
<dbReference type="GO" id="GO:0046713">
    <property type="term" value="P:borate transport"/>
    <property type="evidence" value="ECO:0007669"/>
    <property type="project" value="TreeGrafter"/>
</dbReference>
<dbReference type="HOGENOM" id="CLU_002289_7_2_1"/>
<dbReference type="PANTHER" id="PTHR11453:SF38">
    <property type="entry name" value="ANION TRANSPORTER (EUROFUNG)"/>
    <property type="match status" value="1"/>
</dbReference>
<evidence type="ECO:0000256" key="3">
    <source>
        <dbReference type="ARBA" id="ARBA00022989"/>
    </source>
</evidence>
<evidence type="ECO:0000256" key="1">
    <source>
        <dbReference type="ARBA" id="ARBA00004141"/>
    </source>
</evidence>
<feature type="transmembrane region" description="Helical" evidence="6">
    <location>
        <begin position="370"/>
        <end position="390"/>
    </location>
</feature>
<keyword evidence="4 6" id="KW-0472">Membrane</keyword>
<evidence type="ECO:0000313" key="8">
    <source>
        <dbReference type="EMBL" id="GAA95488.1"/>
    </source>
</evidence>
<feature type="transmembrane region" description="Helical" evidence="6">
    <location>
        <begin position="92"/>
        <end position="115"/>
    </location>
</feature>
<feature type="transmembrane region" description="Helical" evidence="6">
    <location>
        <begin position="135"/>
        <end position="161"/>
    </location>
</feature>
<feature type="region of interest" description="Disordered" evidence="5">
    <location>
        <begin position="1"/>
        <end position="45"/>
    </location>
</feature>
<feature type="domain" description="Bicarbonate transporter-like transmembrane" evidence="7">
    <location>
        <begin position="63"/>
        <end position="240"/>
    </location>
</feature>
<dbReference type="RefSeq" id="XP_014569697.1">
    <property type="nucleotide sequence ID" value="XM_014714211.1"/>
</dbReference>
<dbReference type="GO" id="GO:0006820">
    <property type="term" value="P:monoatomic anion transport"/>
    <property type="evidence" value="ECO:0007669"/>
    <property type="project" value="InterPro"/>
</dbReference>
<reference evidence="8 9" key="2">
    <citation type="journal article" date="2012" name="Open Biol.">
        <title>Characteristics of nucleosomes and linker DNA regions on the genome of the basidiomycete Mixia osmundae revealed by mono- and dinucleosome mapping.</title>
        <authorList>
            <person name="Nishida H."/>
            <person name="Kondo S."/>
            <person name="Matsumoto T."/>
            <person name="Suzuki Y."/>
            <person name="Yoshikawa H."/>
            <person name="Taylor T.D."/>
            <person name="Sugiyama J."/>
        </authorList>
    </citation>
    <scope>NUCLEOTIDE SEQUENCE [LARGE SCALE GENOMIC DNA]</scope>
    <source>
        <strain evidence="9">CBS 9802 / IAM 14324 / JCM 22182 / KY 12970</strain>
    </source>
</reference>